<dbReference type="GO" id="GO:0008784">
    <property type="term" value="F:alanine racemase activity"/>
    <property type="evidence" value="ECO:0007669"/>
    <property type="project" value="UniProtKB-UniRule"/>
</dbReference>
<dbReference type="InterPro" id="IPR001608">
    <property type="entry name" value="Ala_racemase_N"/>
</dbReference>
<feature type="active site" description="Proton acceptor; specific for D-alanine" evidence="4">
    <location>
        <position position="80"/>
    </location>
</feature>
<name>A0A173UM60_EUBRA</name>
<dbReference type="InterPro" id="IPR029066">
    <property type="entry name" value="PLP-binding_barrel"/>
</dbReference>
<dbReference type="Proteomes" id="UP000095492">
    <property type="component" value="Unassembled WGS sequence"/>
</dbReference>
<dbReference type="SUPFAM" id="SSF50621">
    <property type="entry name" value="Alanine racemase C-terminal domain-like"/>
    <property type="match status" value="1"/>
</dbReference>
<evidence type="ECO:0000256" key="1">
    <source>
        <dbReference type="ARBA" id="ARBA00001933"/>
    </source>
</evidence>
<feature type="binding site" evidence="4 6">
    <location>
        <position position="356"/>
    </location>
    <ligand>
        <name>substrate</name>
    </ligand>
</feature>
<dbReference type="FunFam" id="3.20.20.10:FF:000002">
    <property type="entry name" value="Alanine racemase"/>
    <property type="match status" value="1"/>
</dbReference>
<keyword evidence="2 4" id="KW-0663">Pyridoxal phosphate</keyword>
<evidence type="ECO:0000256" key="4">
    <source>
        <dbReference type="HAMAP-Rule" id="MF_01201"/>
    </source>
</evidence>
<dbReference type="InterPro" id="IPR011079">
    <property type="entry name" value="Ala_racemase_C"/>
</dbReference>
<dbReference type="GeneID" id="42787682"/>
<feature type="binding site" evidence="4 6">
    <location>
        <position position="174"/>
    </location>
    <ligand>
        <name>substrate</name>
    </ligand>
</feature>
<dbReference type="AlphaFoldDB" id="A0A173UM60"/>
<comment type="function">
    <text evidence="4">Catalyzes the interconversion of L-alanine and D-alanine. May also act on other amino acids.</text>
</comment>
<dbReference type="EMBL" id="CYYA01000014">
    <property type="protein sequence ID" value="CUN15426.1"/>
    <property type="molecule type" value="Genomic_DNA"/>
</dbReference>
<evidence type="ECO:0000313" key="8">
    <source>
        <dbReference type="EMBL" id="CUN15426.1"/>
    </source>
</evidence>
<dbReference type="Pfam" id="PF01168">
    <property type="entry name" value="Ala_racemase_N"/>
    <property type="match status" value="1"/>
</dbReference>
<dbReference type="Gene3D" id="2.40.37.10">
    <property type="entry name" value="Lyase, Ornithine Decarboxylase, Chain A, domain 1"/>
    <property type="match status" value="1"/>
</dbReference>
<dbReference type="GO" id="GO:0030170">
    <property type="term" value="F:pyridoxal phosphate binding"/>
    <property type="evidence" value="ECO:0007669"/>
    <property type="project" value="UniProtKB-UniRule"/>
</dbReference>
<dbReference type="SUPFAM" id="SSF51419">
    <property type="entry name" value="PLP-binding barrel"/>
    <property type="match status" value="1"/>
</dbReference>
<organism evidence="8 9">
    <name type="scientific">Eubacterium ramulus</name>
    <dbReference type="NCBI Taxonomy" id="39490"/>
    <lineage>
        <taxon>Bacteria</taxon>
        <taxon>Bacillati</taxon>
        <taxon>Bacillota</taxon>
        <taxon>Clostridia</taxon>
        <taxon>Eubacteriales</taxon>
        <taxon>Eubacteriaceae</taxon>
        <taxon>Eubacterium</taxon>
    </lineage>
</organism>
<dbReference type="PANTHER" id="PTHR30511:SF0">
    <property type="entry name" value="ALANINE RACEMASE, CATABOLIC-RELATED"/>
    <property type="match status" value="1"/>
</dbReference>
<comment type="similarity">
    <text evidence="4">Belongs to the alanine racemase family.</text>
</comment>
<gene>
    <name evidence="8" type="primary">vanT_2</name>
    <name evidence="8" type="ORF">ERS852448_02117</name>
</gene>
<dbReference type="NCBIfam" id="TIGR00492">
    <property type="entry name" value="alr"/>
    <property type="match status" value="1"/>
</dbReference>
<comment type="pathway">
    <text evidence="4">Amino-acid biosynthesis; D-alanine biosynthesis; D-alanine from L-alanine: step 1/1.</text>
</comment>
<dbReference type="Pfam" id="PF00842">
    <property type="entry name" value="Ala_racemase_C"/>
    <property type="match status" value="1"/>
</dbReference>
<reference evidence="8 9" key="1">
    <citation type="submission" date="2015-09" db="EMBL/GenBank/DDBJ databases">
        <authorList>
            <consortium name="Pathogen Informatics"/>
        </authorList>
    </citation>
    <scope>NUCLEOTIDE SEQUENCE [LARGE SCALE GENOMIC DNA]</scope>
    <source>
        <strain evidence="8 9">2789STDY5608891</strain>
    </source>
</reference>
<evidence type="ECO:0000256" key="3">
    <source>
        <dbReference type="ARBA" id="ARBA00023235"/>
    </source>
</evidence>
<dbReference type="RefSeq" id="WP_021740350.1">
    <property type="nucleotide sequence ID" value="NZ_CABKSU010000112.1"/>
</dbReference>
<sequence>MLKQKEQKQIEKDTIQRKELRYGYLIPSDWNYEKMNQTKSKSESAGHRAWLEIDRKALEHNVCLFQRLLPDTCQLMPAVKAQAYGLGAVLIAKELNRLGIQAFCVASAEEGMELRKNGIAGEILILGYTAPEQFALLHTYQLTQTVVDFSYAKQLNQSEKPLHVHIAVDTGMHRIGERSEHFEELCAMFQMKQLVVDGIFSHLCVSDGQNASDQAYTRAQAECFQQIVQHLEEKGYACGKKHLLASYGIFSYPEYAWDYARVGVALYGTLSNDADTKTIGKELLPVFSMKARVASVRNLKTGETAGYGRQFVAEKQSRIAVITIGYADGLPRCLSNGVGQVLVQGKKVPIVGRICMDQALVDISELEEDAVKTGDVVTLIGTDGNETLTAADMAEAAGTITNEILSRLGSRLERYI</sequence>
<dbReference type="EC" id="5.1.1.1" evidence="4"/>
<keyword evidence="3 4" id="KW-0413">Isomerase</keyword>
<proteinExistence type="inferred from homology"/>
<dbReference type="InterPro" id="IPR000821">
    <property type="entry name" value="Ala_racemase"/>
</dbReference>
<evidence type="ECO:0000256" key="5">
    <source>
        <dbReference type="PIRSR" id="PIRSR600821-50"/>
    </source>
</evidence>
<dbReference type="PANTHER" id="PTHR30511">
    <property type="entry name" value="ALANINE RACEMASE"/>
    <property type="match status" value="1"/>
</dbReference>
<comment type="cofactor">
    <cofactor evidence="1 4 5">
        <name>pyridoxal 5'-phosphate</name>
        <dbReference type="ChEBI" id="CHEBI:597326"/>
    </cofactor>
</comment>
<evidence type="ECO:0000313" key="9">
    <source>
        <dbReference type="Proteomes" id="UP000095492"/>
    </source>
</evidence>
<dbReference type="STRING" id="39490.ERS852448_02117"/>
<dbReference type="NCBIfam" id="NF033131">
    <property type="entry name" value="vanT-G-Cterm"/>
    <property type="match status" value="1"/>
</dbReference>
<comment type="catalytic activity">
    <reaction evidence="4">
        <text>L-alanine = D-alanine</text>
        <dbReference type="Rhea" id="RHEA:20249"/>
        <dbReference type="ChEBI" id="CHEBI:57416"/>
        <dbReference type="ChEBI" id="CHEBI:57972"/>
        <dbReference type="EC" id="5.1.1.1"/>
    </reaction>
</comment>
<protein>
    <recommendedName>
        <fullName evidence="4">Alanine racemase</fullName>
        <ecNumber evidence="4">5.1.1.1</ecNumber>
    </recommendedName>
</protein>
<dbReference type="GO" id="GO:0030632">
    <property type="term" value="P:D-alanine biosynthetic process"/>
    <property type="evidence" value="ECO:0007669"/>
    <property type="project" value="UniProtKB-UniRule"/>
</dbReference>
<dbReference type="GO" id="GO:0005829">
    <property type="term" value="C:cytosol"/>
    <property type="evidence" value="ECO:0007669"/>
    <property type="project" value="TreeGrafter"/>
</dbReference>
<evidence type="ECO:0000259" key="7">
    <source>
        <dbReference type="SMART" id="SM01005"/>
    </source>
</evidence>
<dbReference type="Gene3D" id="3.20.20.10">
    <property type="entry name" value="Alanine racemase"/>
    <property type="match status" value="1"/>
</dbReference>
<dbReference type="UniPathway" id="UPA00042">
    <property type="reaction ID" value="UER00497"/>
</dbReference>
<dbReference type="PRINTS" id="PR00992">
    <property type="entry name" value="ALARACEMASE"/>
</dbReference>
<feature type="domain" description="Alanine racemase C-terminal" evidence="7">
    <location>
        <begin position="286"/>
        <end position="416"/>
    </location>
</feature>
<dbReference type="HAMAP" id="MF_01201">
    <property type="entry name" value="Ala_racemase"/>
    <property type="match status" value="1"/>
</dbReference>
<dbReference type="SMART" id="SM01005">
    <property type="entry name" value="Ala_racemase_C"/>
    <property type="match status" value="1"/>
</dbReference>
<feature type="modified residue" description="N6-(pyridoxal phosphate)lysine" evidence="4 5">
    <location>
        <position position="80"/>
    </location>
</feature>
<evidence type="ECO:0000256" key="6">
    <source>
        <dbReference type="PIRSR" id="PIRSR600821-52"/>
    </source>
</evidence>
<feature type="active site" description="Proton acceptor; specific for L-alanine" evidence="4">
    <location>
        <position position="307"/>
    </location>
</feature>
<accession>A0A173UM60</accession>
<dbReference type="InterPro" id="IPR009006">
    <property type="entry name" value="Ala_racemase/Decarboxylase_C"/>
</dbReference>
<evidence type="ECO:0000256" key="2">
    <source>
        <dbReference type="ARBA" id="ARBA00022898"/>
    </source>
</evidence>